<evidence type="ECO:0000313" key="5">
    <source>
        <dbReference type="Proteomes" id="UP000734511"/>
    </source>
</evidence>
<proteinExistence type="predicted"/>
<dbReference type="SUPFAM" id="SSF50998">
    <property type="entry name" value="Quinoprotein alcohol dehydrogenase-like"/>
    <property type="match status" value="1"/>
</dbReference>
<feature type="region of interest" description="Disordered" evidence="1">
    <location>
        <begin position="183"/>
        <end position="205"/>
    </location>
</feature>
<keyword evidence="2" id="KW-0812">Transmembrane</keyword>
<dbReference type="Pfam" id="PF13360">
    <property type="entry name" value="PQQ_2"/>
    <property type="match status" value="1"/>
</dbReference>
<feature type="transmembrane region" description="Helical" evidence="2">
    <location>
        <begin position="158"/>
        <end position="179"/>
    </location>
</feature>
<keyword evidence="5" id="KW-1185">Reference proteome</keyword>
<gene>
    <name evidence="4" type="ORF">HCN08_22830</name>
</gene>
<dbReference type="RefSeq" id="WP_167985071.1">
    <property type="nucleotide sequence ID" value="NZ_JAATEJ010000020.1"/>
</dbReference>
<reference evidence="4 5" key="1">
    <citation type="submission" date="2020-03" db="EMBL/GenBank/DDBJ databases">
        <title>WGS of actinomycetes isolated from Thailand.</title>
        <authorList>
            <person name="Thawai C."/>
        </authorList>
    </citation>
    <scope>NUCLEOTIDE SEQUENCE [LARGE SCALE GENOMIC DNA]</scope>
    <source>
        <strain evidence="4 5">PRB2-1</strain>
    </source>
</reference>
<evidence type="ECO:0000256" key="1">
    <source>
        <dbReference type="SAM" id="MobiDB-lite"/>
    </source>
</evidence>
<protein>
    <submittedName>
        <fullName evidence="4">PQQ-binding-like beta-propeller repeat protein</fullName>
    </submittedName>
</protein>
<feature type="compositionally biased region" description="Pro residues" evidence="1">
    <location>
        <begin position="90"/>
        <end position="114"/>
    </location>
</feature>
<evidence type="ECO:0000313" key="4">
    <source>
        <dbReference type="EMBL" id="NJP46217.1"/>
    </source>
</evidence>
<dbReference type="EMBL" id="JAATEJ010000020">
    <property type="protein sequence ID" value="NJP46217.1"/>
    <property type="molecule type" value="Genomic_DNA"/>
</dbReference>
<feature type="compositionally biased region" description="Pro residues" evidence="1">
    <location>
        <begin position="21"/>
        <end position="37"/>
    </location>
</feature>
<feature type="domain" description="Pyrrolo-quinoline quinone repeat" evidence="3">
    <location>
        <begin position="437"/>
        <end position="573"/>
    </location>
</feature>
<accession>A0ABX0ZTC8</accession>
<dbReference type="InterPro" id="IPR002372">
    <property type="entry name" value="PQQ_rpt_dom"/>
</dbReference>
<name>A0ABX0ZTC8_9ACTN</name>
<keyword evidence="2" id="KW-0472">Membrane</keyword>
<feature type="region of interest" description="Disordered" evidence="1">
    <location>
        <begin position="1"/>
        <end position="152"/>
    </location>
</feature>
<feature type="compositionally biased region" description="Pro residues" evidence="1">
    <location>
        <begin position="1"/>
        <end position="11"/>
    </location>
</feature>
<dbReference type="InterPro" id="IPR015943">
    <property type="entry name" value="WD40/YVTN_repeat-like_dom_sf"/>
</dbReference>
<keyword evidence="2" id="KW-1133">Transmembrane helix</keyword>
<sequence length="593" mass="62249">MSQPPPPPGNPPEFGKSEAAVPPPPGPPQTPPPPPPGGGYGYPAPQTPPAGGGYGYPAPPAPPGQPVADNPYAQPVPAAQNPYAQAPTQPAFPSPQPPPPGAFPAQQPPPPPYPGQGQGQQPYGQPPYGQVPPQGPYGYQQPPYQGGPGGPGRSQGKLIAIIAGAVAVLLVIAGGVYLATKGGGDDPGPKPTAQSSSGSPTKAPHATELTYAWSKPADKVAEKDNLKNAYGIWFTDKYVVKEQIGKVVAYDEATGNPAWTLAAPSRGDCAAARDTYQNLAAIQYGATCNQIMVFDLTTGTMKWTANLPAAAGGDFDYSQMAISGDTVGVDWLSGSIAYRLSTQKVLWQGGNGNCEDDGYAGGAQFVVVVNCDYKTYKVQVVDPDNSGKAKWSWSAPSGFEVKAVVSTDPVVVLLDTDSGTALATDVVVLDNGRMQSRISLGTDKYDIELGDNGVEDVHDMLVSKDTVYLTLRSQGDSKGQVLSGIVAFNTADGKQKWVAKPADKQAVVSLDLMPDGQVLALEPPDYEVQGKLITVDPATGAIKPYATFAEGSGDHMDLADLENYPYWHNGHFYLASHTIYEGNDDEMYLVDFH</sequence>
<evidence type="ECO:0000256" key="2">
    <source>
        <dbReference type="SAM" id="Phobius"/>
    </source>
</evidence>
<evidence type="ECO:0000259" key="3">
    <source>
        <dbReference type="Pfam" id="PF13360"/>
    </source>
</evidence>
<comment type="caution">
    <text evidence="4">The sequence shown here is derived from an EMBL/GenBank/DDBJ whole genome shotgun (WGS) entry which is preliminary data.</text>
</comment>
<organism evidence="4 5">
    <name type="scientific">Actinacidiphila epipremni</name>
    <dbReference type="NCBI Taxonomy" id="2053013"/>
    <lineage>
        <taxon>Bacteria</taxon>
        <taxon>Bacillati</taxon>
        <taxon>Actinomycetota</taxon>
        <taxon>Actinomycetes</taxon>
        <taxon>Kitasatosporales</taxon>
        <taxon>Streptomycetaceae</taxon>
        <taxon>Actinacidiphila</taxon>
    </lineage>
</organism>
<feature type="compositionally biased region" description="Low complexity" evidence="1">
    <location>
        <begin position="119"/>
        <end position="128"/>
    </location>
</feature>
<dbReference type="Gene3D" id="2.130.10.10">
    <property type="entry name" value="YVTN repeat-like/Quinoprotein amine dehydrogenase"/>
    <property type="match status" value="1"/>
</dbReference>
<dbReference type="Proteomes" id="UP000734511">
    <property type="component" value="Unassembled WGS sequence"/>
</dbReference>
<dbReference type="InterPro" id="IPR011047">
    <property type="entry name" value="Quinoprotein_ADH-like_sf"/>
</dbReference>